<dbReference type="GO" id="GO:1905502">
    <property type="term" value="F:acetyl-CoA binding"/>
    <property type="evidence" value="ECO:0007669"/>
    <property type="project" value="TreeGrafter"/>
</dbReference>
<sequence length="178" mass="19833">MTPPTDSPDTKEAFNVVPIHKHKELMDQCIALINSEWPRSYTARLWSLESSKETLPTSFVLTANAKAGVVVLAHAKLSPIPADREAVFVESVVVARERRGQGIGKLLMREVENHCFQNLRLKKIYLSTIDQEAFYTKLGYKLCSAISIFGSRPAANKSTKKSGCSKMRHVEMKVVTGL</sequence>
<dbReference type="PANTHER" id="PTHR13538">
    <property type="entry name" value="N-ACETYLTRANSFERASE 6"/>
    <property type="match status" value="1"/>
</dbReference>
<evidence type="ECO:0000313" key="2">
    <source>
        <dbReference type="EMBL" id="KFB46254.1"/>
    </source>
</evidence>
<dbReference type="FunFam" id="3.40.630.30:FF:000076">
    <property type="entry name" value="Blast:N-acetyltransferase 6"/>
    <property type="match status" value="1"/>
</dbReference>
<dbReference type="InterPro" id="IPR000182">
    <property type="entry name" value="GNAT_dom"/>
</dbReference>
<protein>
    <submittedName>
        <fullName evidence="2">AGAP004589-PA-like protein</fullName>
    </submittedName>
</protein>
<name>A0A084W7R0_ANOSI</name>
<dbReference type="EnsemblMetazoa" id="ASIC014285-RA">
    <property type="protein sequence ID" value="ASIC014285-PA"/>
    <property type="gene ID" value="ASIC014285"/>
</dbReference>
<dbReference type="OMA" id="QCIALIN"/>
<proteinExistence type="predicted"/>
<dbReference type="InterPro" id="IPR039840">
    <property type="entry name" value="NAA80"/>
</dbReference>
<accession>A0A084W7R0</accession>
<dbReference type="EMBL" id="ATLV01021281">
    <property type="status" value="NOT_ANNOTATED_CDS"/>
    <property type="molecule type" value="Genomic_DNA"/>
</dbReference>
<dbReference type="OrthoDB" id="329272at2759"/>
<reference evidence="2 4" key="1">
    <citation type="journal article" date="2014" name="BMC Genomics">
        <title>Genome sequence of Anopheles sinensis provides insight into genetics basis of mosquito competence for malaria parasites.</title>
        <authorList>
            <person name="Zhou D."/>
            <person name="Zhang D."/>
            <person name="Ding G."/>
            <person name="Shi L."/>
            <person name="Hou Q."/>
            <person name="Ye Y."/>
            <person name="Xu Y."/>
            <person name="Zhou H."/>
            <person name="Xiong C."/>
            <person name="Li S."/>
            <person name="Yu J."/>
            <person name="Hong S."/>
            <person name="Yu X."/>
            <person name="Zou P."/>
            <person name="Chen C."/>
            <person name="Chang X."/>
            <person name="Wang W."/>
            <person name="Lv Y."/>
            <person name="Sun Y."/>
            <person name="Ma L."/>
            <person name="Shen B."/>
            <person name="Zhu C."/>
        </authorList>
    </citation>
    <scope>NUCLEOTIDE SEQUENCE [LARGE SCALE GENOMIC DNA]</scope>
</reference>
<dbReference type="CDD" id="cd04301">
    <property type="entry name" value="NAT_SF"/>
    <property type="match status" value="1"/>
</dbReference>
<dbReference type="STRING" id="74873.A0A084W7R0"/>
<dbReference type="VEuPathDB" id="VectorBase:ASIS016271"/>
<dbReference type="GO" id="GO:0008080">
    <property type="term" value="F:N-acetyltransferase activity"/>
    <property type="evidence" value="ECO:0007669"/>
    <property type="project" value="InterPro"/>
</dbReference>
<dbReference type="EMBL" id="KE525316">
    <property type="protein sequence ID" value="KFB46254.1"/>
    <property type="molecule type" value="Genomic_DNA"/>
</dbReference>
<organism evidence="3 4">
    <name type="scientific">Anopheles sinensis</name>
    <name type="common">Mosquito</name>
    <dbReference type="NCBI Taxonomy" id="74873"/>
    <lineage>
        <taxon>Eukaryota</taxon>
        <taxon>Metazoa</taxon>
        <taxon>Ecdysozoa</taxon>
        <taxon>Arthropoda</taxon>
        <taxon>Hexapoda</taxon>
        <taxon>Insecta</taxon>
        <taxon>Pterygota</taxon>
        <taxon>Neoptera</taxon>
        <taxon>Endopterygota</taxon>
        <taxon>Diptera</taxon>
        <taxon>Nematocera</taxon>
        <taxon>Culicoidea</taxon>
        <taxon>Culicidae</taxon>
        <taxon>Anophelinae</taxon>
        <taxon>Anopheles</taxon>
    </lineage>
</organism>
<dbReference type="Gene3D" id="3.40.630.30">
    <property type="match status" value="1"/>
</dbReference>
<evidence type="ECO:0000313" key="4">
    <source>
        <dbReference type="Proteomes" id="UP000030765"/>
    </source>
</evidence>
<dbReference type="PANTHER" id="PTHR13538:SF4">
    <property type="entry name" value="N-ALPHA-ACETYLTRANSFERASE 80"/>
    <property type="match status" value="1"/>
</dbReference>
<keyword evidence="4" id="KW-1185">Reference proteome</keyword>
<evidence type="ECO:0000313" key="3">
    <source>
        <dbReference type="EnsemblMetazoa" id="ASIC014285-PA"/>
    </source>
</evidence>
<dbReference type="GO" id="GO:0005737">
    <property type="term" value="C:cytoplasm"/>
    <property type="evidence" value="ECO:0007669"/>
    <property type="project" value="TreeGrafter"/>
</dbReference>
<gene>
    <name evidence="2" type="ORF">ZHAS_00014285</name>
</gene>
<dbReference type="Pfam" id="PF00583">
    <property type="entry name" value="Acetyltransf_1"/>
    <property type="match status" value="1"/>
</dbReference>
<dbReference type="InterPro" id="IPR016181">
    <property type="entry name" value="Acyl_CoA_acyltransferase"/>
</dbReference>
<evidence type="ECO:0000259" key="1">
    <source>
        <dbReference type="PROSITE" id="PS51186"/>
    </source>
</evidence>
<reference evidence="3" key="2">
    <citation type="submission" date="2020-05" db="UniProtKB">
        <authorList>
            <consortium name="EnsemblMetazoa"/>
        </authorList>
    </citation>
    <scope>IDENTIFICATION</scope>
</reference>
<dbReference type="SUPFAM" id="SSF55729">
    <property type="entry name" value="Acyl-CoA N-acyltransferases (Nat)"/>
    <property type="match status" value="1"/>
</dbReference>
<dbReference type="AlphaFoldDB" id="A0A084W7R0"/>
<dbReference type="Proteomes" id="UP000030765">
    <property type="component" value="Unassembled WGS sequence"/>
</dbReference>
<feature type="domain" description="N-acetyltransferase" evidence="1">
    <location>
        <begin position="17"/>
        <end position="177"/>
    </location>
</feature>
<dbReference type="PROSITE" id="PS51186">
    <property type="entry name" value="GNAT"/>
    <property type="match status" value="1"/>
</dbReference>
<dbReference type="VEuPathDB" id="VectorBase:ASIC014285"/>